<dbReference type="SMART" id="SM00421">
    <property type="entry name" value="HTH_LUXR"/>
    <property type="match status" value="1"/>
</dbReference>
<evidence type="ECO:0000313" key="10">
    <source>
        <dbReference type="EMBL" id="BAE82674.1"/>
    </source>
</evidence>
<comment type="function">
    <text evidence="6">May play the central regulatory role in sporulation. It may be an element of the effector pathway responsible for the activation of sporulation genes in response to nutritional stress. Spo0A may act in concert with spo0H (a sigma factor) to control the expression of some genes that are critical to the sporulation process.</text>
</comment>
<dbReference type="PANTHER" id="PTHR43214">
    <property type="entry name" value="TWO-COMPONENT RESPONSE REGULATOR"/>
    <property type="match status" value="1"/>
</dbReference>
<dbReference type="HOGENOM" id="CLU_000445_90_10_9"/>
<evidence type="ECO:0000256" key="1">
    <source>
        <dbReference type="ARBA" id="ARBA00018672"/>
    </source>
</evidence>
<dbReference type="KEGG" id="dsy:DSY0885"/>
<dbReference type="SMART" id="SM00448">
    <property type="entry name" value="REC"/>
    <property type="match status" value="1"/>
</dbReference>
<protein>
    <recommendedName>
        <fullName evidence="1">Stage 0 sporulation protein A homolog</fullName>
    </recommendedName>
</protein>
<dbReference type="CDD" id="cd17535">
    <property type="entry name" value="REC_NarL-like"/>
    <property type="match status" value="1"/>
</dbReference>
<gene>
    <name evidence="10" type="ordered locus">DSY0885</name>
</gene>
<dbReference type="EMBL" id="AP008230">
    <property type="protein sequence ID" value="BAE82674.1"/>
    <property type="molecule type" value="Genomic_DNA"/>
</dbReference>
<dbReference type="InterPro" id="IPR011006">
    <property type="entry name" value="CheY-like_superfamily"/>
</dbReference>
<dbReference type="SUPFAM" id="SSF46894">
    <property type="entry name" value="C-terminal effector domain of the bipartite response regulators"/>
    <property type="match status" value="1"/>
</dbReference>
<dbReference type="InterPro" id="IPR001789">
    <property type="entry name" value="Sig_transdc_resp-reg_receiver"/>
</dbReference>
<feature type="domain" description="Response regulatory" evidence="9">
    <location>
        <begin position="14"/>
        <end position="130"/>
    </location>
</feature>
<dbReference type="Pfam" id="PF00072">
    <property type="entry name" value="Response_reg"/>
    <property type="match status" value="1"/>
</dbReference>
<dbReference type="Proteomes" id="UP000001946">
    <property type="component" value="Chromosome"/>
</dbReference>
<reference evidence="10 11" key="1">
    <citation type="journal article" date="2006" name="J. Bacteriol.">
        <title>Complete genome sequence of the dehalorespiring bacterium Desulfitobacterium hafniense Y51 and comparison with Dehalococcoides ethenogenes 195.</title>
        <authorList>
            <person name="Nonaka H."/>
            <person name="Keresztes G."/>
            <person name="Shinoda Y."/>
            <person name="Ikenaga Y."/>
            <person name="Abe M."/>
            <person name="Naito K."/>
            <person name="Inatomi K."/>
            <person name="Furukawa K."/>
            <person name="Inui M."/>
            <person name="Yukawa H."/>
        </authorList>
    </citation>
    <scope>NUCLEOTIDE SEQUENCE [LARGE SCALE GENOMIC DNA]</scope>
    <source>
        <strain evidence="10 11">Y51</strain>
    </source>
</reference>
<dbReference type="GO" id="GO:0000160">
    <property type="term" value="P:phosphorelay signal transduction system"/>
    <property type="evidence" value="ECO:0007669"/>
    <property type="project" value="InterPro"/>
</dbReference>
<dbReference type="RefSeq" id="WP_011459404.1">
    <property type="nucleotide sequence ID" value="NC_007907.1"/>
</dbReference>
<dbReference type="InterPro" id="IPR000792">
    <property type="entry name" value="Tscrpt_reg_LuxR_C"/>
</dbReference>
<dbReference type="Pfam" id="PF00196">
    <property type="entry name" value="GerE"/>
    <property type="match status" value="1"/>
</dbReference>
<dbReference type="GO" id="GO:0006355">
    <property type="term" value="P:regulation of DNA-templated transcription"/>
    <property type="evidence" value="ECO:0007669"/>
    <property type="project" value="InterPro"/>
</dbReference>
<evidence type="ECO:0000256" key="6">
    <source>
        <dbReference type="ARBA" id="ARBA00024867"/>
    </source>
</evidence>
<evidence type="ECO:0000256" key="2">
    <source>
        <dbReference type="ARBA" id="ARBA00022553"/>
    </source>
</evidence>
<dbReference type="eggNOG" id="COG2197">
    <property type="taxonomic scope" value="Bacteria"/>
</dbReference>
<dbReference type="AlphaFoldDB" id="Q24Z68"/>
<dbReference type="STRING" id="138119.DSY0885"/>
<evidence type="ECO:0000256" key="5">
    <source>
        <dbReference type="ARBA" id="ARBA00023163"/>
    </source>
</evidence>
<keyword evidence="4" id="KW-0238">DNA-binding</keyword>
<dbReference type="Gene3D" id="3.40.50.2300">
    <property type="match status" value="1"/>
</dbReference>
<evidence type="ECO:0000256" key="3">
    <source>
        <dbReference type="ARBA" id="ARBA00023015"/>
    </source>
</evidence>
<sequence length="227" mass="25677">MMEPQKIEQQKIITVFLADDHHILRQSLGVFLDQQRDLGVVGQAGTAEQAVREALHLRPDVILMDIDFLDFSGIEATIQIRKEWPEARILALTMHSEENYLLPFLDAGGCGYLHKSAADTDLIRAIRMAAQGQVFLRPEGLAVLTVQQKLNKKQKHCGGEPVLTERETQVLGMVARGYTSKEIGEKLYIAPSTVDTYRERLIKKLEFTTRAQLVDYAILHDIFYKGD</sequence>
<evidence type="ECO:0000256" key="4">
    <source>
        <dbReference type="ARBA" id="ARBA00023125"/>
    </source>
</evidence>
<dbReference type="PRINTS" id="PR00038">
    <property type="entry name" value="HTHLUXR"/>
</dbReference>
<feature type="domain" description="HTH luxR-type" evidence="8">
    <location>
        <begin position="156"/>
        <end position="221"/>
    </location>
</feature>
<organism evidence="10 11">
    <name type="scientific">Desulfitobacterium hafniense (strain Y51)</name>
    <dbReference type="NCBI Taxonomy" id="138119"/>
    <lineage>
        <taxon>Bacteria</taxon>
        <taxon>Bacillati</taxon>
        <taxon>Bacillota</taxon>
        <taxon>Clostridia</taxon>
        <taxon>Eubacteriales</taxon>
        <taxon>Desulfitobacteriaceae</taxon>
        <taxon>Desulfitobacterium</taxon>
    </lineage>
</organism>
<dbReference type="PROSITE" id="PS00622">
    <property type="entry name" value="HTH_LUXR_1"/>
    <property type="match status" value="1"/>
</dbReference>
<dbReference type="GO" id="GO:0003677">
    <property type="term" value="F:DNA binding"/>
    <property type="evidence" value="ECO:0007669"/>
    <property type="project" value="UniProtKB-KW"/>
</dbReference>
<keyword evidence="11" id="KW-1185">Reference proteome</keyword>
<evidence type="ECO:0000313" key="11">
    <source>
        <dbReference type="Proteomes" id="UP000001946"/>
    </source>
</evidence>
<accession>Q24Z68</accession>
<keyword evidence="2 7" id="KW-0597">Phosphoprotein</keyword>
<proteinExistence type="predicted"/>
<dbReference type="InterPro" id="IPR039420">
    <property type="entry name" value="WalR-like"/>
</dbReference>
<dbReference type="CDD" id="cd06170">
    <property type="entry name" value="LuxR_C_like"/>
    <property type="match status" value="1"/>
</dbReference>
<dbReference type="InterPro" id="IPR058245">
    <property type="entry name" value="NreC/VraR/RcsB-like_REC"/>
</dbReference>
<dbReference type="SUPFAM" id="SSF52172">
    <property type="entry name" value="CheY-like"/>
    <property type="match status" value="1"/>
</dbReference>
<dbReference type="InterPro" id="IPR016032">
    <property type="entry name" value="Sig_transdc_resp-reg_C-effctor"/>
</dbReference>
<dbReference type="PANTHER" id="PTHR43214:SF43">
    <property type="entry name" value="TWO-COMPONENT RESPONSE REGULATOR"/>
    <property type="match status" value="1"/>
</dbReference>
<name>Q24Z68_DESHY</name>
<dbReference type="PROSITE" id="PS50043">
    <property type="entry name" value="HTH_LUXR_2"/>
    <property type="match status" value="1"/>
</dbReference>
<evidence type="ECO:0000256" key="7">
    <source>
        <dbReference type="PROSITE-ProRule" id="PRU00169"/>
    </source>
</evidence>
<keyword evidence="3" id="KW-0805">Transcription regulation</keyword>
<feature type="modified residue" description="4-aspartylphosphate" evidence="7">
    <location>
        <position position="65"/>
    </location>
</feature>
<evidence type="ECO:0000259" key="8">
    <source>
        <dbReference type="PROSITE" id="PS50043"/>
    </source>
</evidence>
<keyword evidence="5" id="KW-0804">Transcription</keyword>
<evidence type="ECO:0000259" key="9">
    <source>
        <dbReference type="PROSITE" id="PS50110"/>
    </source>
</evidence>
<dbReference type="PROSITE" id="PS50110">
    <property type="entry name" value="RESPONSE_REGULATORY"/>
    <property type="match status" value="1"/>
</dbReference>